<feature type="region of interest" description="Disordered" evidence="1">
    <location>
        <begin position="96"/>
        <end position="189"/>
    </location>
</feature>
<reference evidence="2" key="1">
    <citation type="journal article" date="2020" name="Stud. Mycol.">
        <title>101 Dothideomycetes genomes: a test case for predicting lifestyles and emergence of pathogens.</title>
        <authorList>
            <person name="Haridas S."/>
            <person name="Albert R."/>
            <person name="Binder M."/>
            <person name="Bloem J."/>
            <person name="Labutti K."/>
            <person name="Salamov A."/>
            <person name="Andreopoulos B."/>
            <person name="Baker S."/>
            <person name="Barry K."/>
            <person name="Bills G."/>
            <person name="Bluhm B."/>
            <person name="Cannon C."/>
            <person name="Castanera R."/>
            <person name="Culley D."/>
            <person name="Daum C."/>
            <person name="Ezra D."/>
            <person name="Gonzalez J."/>
            <person name="Henrissat B."/>
            <person name="Kuo A."/>
            <person name="Liang C."/>
            <person name="Lipzen A."/>
            <person name="Lutzoni F."/>
            <person name="Magnuson J."/>
            <person name="Mondo S."/>
            <person name="Nolan M."/>
            <person name="Ohm R."/>
            <person name="Pangilinan J."/>
            <person name="Park H.-J."/>
            <person name="Ramirez L."/>
            <person name="Alfaro M."/>
            <person name="Sun H."/>
            <person name="Tritt A."/>
            <person name="Yoshinaga Y."/>
            <person name="Zwiers L.-H."/>
            <person name="Turgeon B."/>
            <person name="Goodwin S."/>
            <person name="Spatafora J."/>
            <person name="Crous P."/>
            <person name="Grigoriev I."/>
        </authorList>
    </citation>
    <scope>NUCLEOTIDE SEQUENCE</scope>
    <source>
        <strain evidence="2">ATCC 16933</strain>
    </source>
</reference>
<evidence type="ECO:0000256" key="1">
    <source>
        <dbReference type="SAM" id="MobiDB-lite"/>
    </source>
</evidence>
<proteinExistence type="predicted"/>
<sequence>MPASPPSWALPRRSCDSVGMHFARIQQVAPRITRAYVGPDNRPRAASAAARTLKKREAGMLRLLANAARPQNSSALPHYVSERQRSTGRAVLGGFGSSPGVARNADAAAPRCSDARVRSRRVQDSWSCTAKATGGGGGGGGSGGGDGNAEPQQLCVPAGRGPAGQHQGGSSTVDSPGVEGPPCARSPLP</sequence>
<keyword evidence="3" id="KW-1185">Reference proteome</keyword>
<evidence type="ECO:0000313" key="3">
    <source>
        <dbReference type="Proteomes" id="UP000799766"/>
    </source>
</evidence>
<name>A0A6A6NR71_9PEZI</name>
<feature type="compositionally biased region" description="Basic and acidic residues" evidence="1">
    <location>
        <begin position="113"/>
        <end position="123"/>
    </location>
</feature>
<feature type="compositionally biased region" description="Gly residues" evidence="1">
    <location>
        <begin position="133"/>
        <end position="147"/>
    </location>
</feature>
<dbReference type="Proteomes" id="UP000799766">
    <property type="component" value="Unassembled WGS sequence"/>
</dbReference>
<organism evidence="2 3">
    <name type="scientific">Lineolata rhizophorae</name>
    <dbReference type="NCBI Taxonomy" id="578093"/>
    <lineage>
        <taxon>Eukaryota</taxon>
        <taxon>Fungi</taxon>
        <taxon>Dikarya</taxon>
        <taxon>Ascomycota</taxon>
        <taxon>Pezizomycotina</taxon>
        <taxon>Dothideomycetes</taxon>
        <taxon>Dothideomycetes incertae sedis</taxon>
        <taxon>Lineolatales</taxon>
        <taxon>Lineolataceae</taxon>
        <taxon>Lineolata</taxon>
    </lineage>
</organism>
<protein>
    <submittedName>
        <fullName evidence="2">Uncharacterized protein</fullName>
    </submittedName>
</protein>
<dbReference type="AlphaFoldDB" id="A0A6A6NR71"/>
<gene>
    <name evidence="2" type="ORF">BDY21DRAFT_366336</name>
</gene>
<evidence type="ECO:0000313" key="2">
    <source>
        <dbReference type="EMBL" id="KAF2454231.1"/>
    </source>
</evidence>
<dbReference type="EMBL" id="MU001692">
    <property type="protein sequence ID" value="KAF2454231.1"/>
    <property type="molecule type" value="Genomic_DNA"/>
</dbReference>
<accession>A0A6A6NR71</accession>